<evidence type="ECO:0000256" key="2">
    <source>
        <dbReference type="ARBA" id="ARBA00004950"/>
    </source>
</evidence>
<dbReference type="AlphaFoldDB" id="A0A4V2EXC7"/>
<dbReference type="InterPro" id="IPR037099">
    <property type="entry name" value="Fum_R/Succ_DH_flav-like_C_sf"/>
</dbReference>
<comment type="similarity">
    <text evidence="3">Belongs to the FAD-dependent oxidoreductase 2 family. NadB subfamily.</text>
</comment>
<accession>A0A4V2EXC7</accession>
<evidence type="ECO:0000256" key="4">
    <source>
        <dbReference type="ARBA" id="ARBA00012173"/>
    </source>
</evidence>
<dbReference type="InterPro" id="IPR036188">
    <property type="entry name" value="FAD/NAD-bd_sf"/>
</dbReference>
<comment type="cofactor">
    <cofactor evidence="1">
        <name>FAD</name>
        <dbReference type="ChEBI" id="CHEBI:57692"/>
    </cofactor>
</comment>
<evidence type="ECO:0000256" key="8">
    <source>
        <dbReference type="ARBA" id="ARBA00022827"/>
    </source>
</evidence>
<reference evidence="16 17" key="1">
    <citation type="journal article" date="2015" name="Stand. Genomic Sci.">
        <title>Genomic Encyclopedia of Bacterial and Archaeal Type Strains, Phase III: the genomes of soil and plant-associated and newly described type strains.</title>
        <authorList>
            <person name="Whitman W.B."/>
            <person name="Woyke T."/>
            <person name="Klenk H.P."/>
            <person name="Zhou Y."/>
            <person name="Lilburn T.G."/>
            <person name="Beck B.J."/>
            <person name="De Vos P."/>
            <person name="Vandamme P."/>
            <person name="Eisen J.A."/>
            <person name="Garrity G."/>
            <person name="Hugenholtz P."/>
            <person name="Kyrpides N.C."/>
        </authorList>
    </citation>
    <scope>NUCLEOTIDE SEQUENCE [LARGE SCALE GENOMIC DNA]</scope>
    <source>
        <strain evidence="16 17">CV2</strain>
    </source>
</reference>
<dbReference type="EC" id="1.4.3.16" evidence="4"/>
<feature type="compositionally biased region" description="Low complexity" evidence="13">
    <location>
        <begin position="560"/>
        <end position="578"/>
    </location>
</feature>
<feature type="compositionally biased region" description="Low complexity" evidence="13">
    <location>
        <begin position="418"/>
        <end position="428"/>
    </location>
</feature>
<evidence type="ECO:0000256" key="6">
    <source>
        <dbReference type="ARBA" id="ARBA00022630"/>
    </source>
</evidence>
<dbReference type="Gene3D" id="3.90.700.10">
    <property type="entry name" value="Succinate dehydrogenase/fumarate reductase flavoprotein, catalytic domain"/>
    <property type="match status" value="1"/>
</dbReference>
<keyword evidence="9" id="KW-0560">Oxidoreductase</keyword>
<dbReference type="PANTHER" id="PTHR42716:SF2">
    <property type="entry name" value="L-ASPARTATE OXIDASE, CHLOROPLASTIC"/>
    <property type="match status" value="1"/>
</dbReference>
<evidence type="ECO:0000256" key="1">
    <source>
        <dbReference type="ARBA" id="ARBA00001974"/>
    </source>
</evidence>
<dbReference type="EMBL" id="SGWW01000001">
    <property type="protein sequence ID" value="RZS59030.1"/>
    <property type="molecule type" value="Genomic_DNA"/>
</dbReference>
<evidence type="ECO:0000256" key="13">
    <source>
        <dbReference type="SAM" id="MobiDB-lite"/>
    </source>
</evidence>
<dbReference type="OrthoDB" id="9805351at2"/>
<organism evidence="16 17">
    <name type="scientific">Microcella putealis</name>
    <dbReference type="NCBI Taxonomy" id="337005"/>
    <lineage>
        <taxon>Bacteria</taxon>
        <taxon>Bacillati</taxon>
        <taxon>Actinomycetota</taxon>
        <taxon>Actinomycetes</taxon>
        <taxon>Micrococcales</taxon>
        <taxon>Microbacteriaceae</taxon>
        <taxon>Microcella</taxon>
    </lineage>
</organism>
<dbReference type="FunFam" id="3.90.700.10:FF:000002">
    <property type="entry name" value="L-aspartate oxidase"/>
    <property type="match status" value="1"/>
</dbReference>
<protein>
    <recommendedName>
        <fullName evidence="5">L-aspartate oxidase</fullName>
        <ecNumber evidence="4">1.4.3.16</ecNumber>
    </recommendedName>
    <alternativeName>
        <fullName evidence="11">Quinolinate synthase B</fullName>
    </alternativeName>
</protein>
<dbReference type="GO" id="GO:0033765">
    <property type="term" value="F:steroid dehydrogenase activity, acting on the CH-CH group of donors"/>
    <property type="evidence" value="ECO:0007669"/>
    <property type="project" value="UniProtKB-ARBA"/>
</dbReference>
<evidence type="ECO:0000256" key="3">
    <source>
        <dbReference type="ARBA" id="ARBA00008562"/>
    </source>
</evidence>
<dbReference type="Proteomes" id="UP000293519">
    <property type="component" value="Unassembled WGS sequence"/>
</dbReference>
<evidence type="ECO:0000256" key="5">
    <source>
        <dbReference type="ARBA" id="ARBA00021901"/>
    </source>
</evidence>
<dbReference type="UniPathway" id="UPA00253">
    <property type="reaction ID" value="UER00326"/>
</dbReference>
<gene>
    <name evidence="16" type="ORF">EV141_0247</name>
</gene>
<feature type="region of interest" description="Disordered" evidence="13">
    <location>
        <begin position="555"/>
        <end position="578"/>
    </location>
</feature>
<comment type="caution">
    <text evidence="16">The sequence shown here is derived from an EMBL/GenBank/DDBJ whole genome shotgun (WGS) entry which is preliminary data.</text>
</comment>
<sequence>MGHVVVIGSGIAGLISALRAARVHDVTLVTKAELTAGSTAWAQGGIAAAVFADDSPELHARDTLAAGAGLSDPEAVRLLAREGAARLHDLVALGVEFDRVSGASTGSAAGPLGWARGLEAAHSVARVLHAGGDATGRIIESALAGALDAARAQGRMHVREHTTAVAIVRGGDGRVCAVDVVPSPTAAGAHPGADAPVERLAADAVVLATGGNGQLYRHTTNPPVATGDGVVLGYAAGAAVVDLEFVQFHPTVLPGGGLVSEAVRGEGAVLLDAAGRRFLTGAGHDPRAELAPRDVVARAIAAQMREQSGAPVLLDATALGAGVLRERFPTIDRLVRAAGFDWTREPVAVTPAAHYAMGGLLTDMSGRTTVAGLFAVGETGSTGVHGANRLASNSLLEALVVGWLAGDLLAAAPAAAAPSLPTPALSTTQDQRGDDDLTAAVPTRLSGGLEAADALRNGTIPVTGDYLRDRAWDALGLLRDESTMSELARELADARPADALAARLLPLARLTAEAARARRESRGAHARTDYPATEPALRWRRAWVRPGSVSPELLTRDAAVDAPEPALAAAAPTREATR</sequence>
<dbReference type="SUPFAM" id="SSF51905">
    <property type="entry name" value="FAD/NAD(P)-binding domain"/>
    <property type="match status" value="1"/>
</dbReference>
<dbReference type="RefSeq" id="WP_130484154.1">
    <property type="nucleotide sequence ID" value="NZ_SGWW01000001.1"/>
</dbReference>
<evidence type="ECO:0000259" key="14">
    <source>
        <dbReference type="Pfam" id="PF00890"/>
    </source>
</evidence>
<comment type="function">
    <text evidence="10">Catalyzes the oxidation of L-aspartate to iminoaspartate, the first step in the de novo biosynthesis of NAD(+).</text>
</comment>
<evidence type="ECO:0000256" key="9">
    <source>
        <dbReference type="ARBA" id="ARBA00023002"/>
    </source>
</evidence>
<dbReference type="SUPFAM" id="SSF46977">
    <property type="entry name" value="Succinate dehydrogenase/fumarate reductase flavoprotein C-terminal domain"/>
    <property type="match status" value="1"/>
</dbReference>
<evidence type="ECO:0000256" key="12">
    <source>
        <dbReference type="ARBA" id="ARBA00048305"/>
    </source>
</evidence>
<evidence type="ECO:0000256" key="10">
    <source>
        <dbReference type="ARBA" id="ARBA00029426"/>
    </source>
</evidence>
<dbReference type="GO" id="GO:0034628">
    <property type="term" value="P:'de novo' NAD+ biosynthetic process from L-aspartate"/>
    <property type="evidence" value="ECO:0007669"/>
    <property type="project" value="TreeGrafter"/>
</dbReference>
<evidence type="ECO:0000256" key="7">
    <source>
        <dbReference type="ARBA" id="ARBA00022642"/>
    </source>
</evidence>
<dbReference type="InterPro" id="IPR003953">
    <property type="entry name" value="FAD-dep_OxRdtase_2_FAD-bd"/>
</dbReference>
<proteinExistence type="inferred from homology"/>
<dbReference type="Gene3D" id="3.50.50.60">
    <property type="entry name" value="FAD/NAD(P)-binding domain"/>
    <property type="match status" value="1"/>
</dbReference>
<dbReference type="InterPro" id="IPR005288">
    <property type="entry name" value="NadB"/>
</dbReference>
<dbReference type="Pfam" id="PF00890">
    <property type="entry name" value="FAD_binding_2"/>
    <property type="match status" value="1"/>
</dbReference>
<dbReference type="InterPro" id="IPR015939">
    <property type="entry name" value="Fum_Rdtase/Succ_DH_flav-like_C"/>
</dbReference>
<feature type="domain" description="FAD-dependent oxidoreductase 2 FAD-binding" evidence="14">
    <location>
        <begin position="3"/>
        <end position="395"/>
    </location>
</feature>
<dbReference type="InterPro" id="IPR027477">
    <property type="entry name" value="Succ_DH/fumarate_Rdtase_cat_sf"/>
</dbReference>
<evidence type="ECO:0000259" key="15">
    <source>
        <dbReference type="Pfam" id="PF02910"/>
    </source>
</evidence>
<dbReference type="SUPFAM" id="SSF56425">
    <property type="entry name" value="Succinate dehydrogenase/fumarate reductase flavoprotein, catalytic domain"/>
    <property type="match status" value="1"/>
</dbReference>
<evidence type="ECO:0000313" key="16">
    <source>
        <dbReference type="EMBL" id="RZS59030.1"/>
    </source>
</evidence>
<dbReference type="Gene3D" id="1.20.58.100">
    <property type="entry name" value="Fumarate reductase/succinate dehydrogenase flavoprotein-like, C-terminal domain"/>
    <property type="match status" value="1"/>
</dbReference>
<dbReference type="PRINTS" id="PR00368">
    <property type="entry name" value="FADPNR"/>
</dbReference>
<feature type="domain" description="Fumarate reductase/succinate dehydrogenase flavoprotein-like C-terminal" evidence="15">
    <location>
        <begin position="502"/>
        <end position="533"/>
    </location>
</feature>
<dbReference type="GO" id="GO:0008734">
    <property type="term" value="F:L-aspartate oxidase activity"/>
    <property type="evidence" value="ECO:0007669"/>
    <property type="project" value="UniProtKB-EC"/>
</dbReference>
<keyword evidence="17" id="KW-1185">Reference proteome</keyword>
<keyword evidence="8" id="KW-0274">FAD</keyword>
<dbReference type="Pfam" id="PF02910">
    <property type="entry name" value="Succ_DH_flav_C"/>
    <property type="match status" value="1"/>
</dbReference>
<comment type="catalytic activity">
    <reaction evidence="12">
        <text>L-aspartate + O2 = iminosuccinate + H2O2</text>
        <dbReference type="Rhea" id="RHEA:25876"/>
        <dbReference type="ChEBI" id="CHEBI:15379"/>
        <dbReference type="ChEBI" id="CHEBI:16240"/>
        <dbReference type="ChEBI" id="CHEBI:29991"/>
        <dbReference type="ChEBI" id="CHEBI:77875"/>
        <dbReference type="EC" id="1.4.3.16"/>
    </reaction>
    <physiologicalReaction direction="left-to-right" evidence="12">
        <dbReference type="Rhea" id="RHEA:25877"/>
    </physiologicalReaction>
</comment>
<evidence type="ECO:0000313" key="17">
    <source>
        <dbReference type="Proteomes" id="UP000293519"/>
    </source>
</evidence>
<feature type="region of interest" description="Disordered" evidence="13">
    <location>
        <begin position="418"/>
        <end position="439"/>
    </location>
</feature>
<comment type="pathway">
    <text evidence="2">Cofactor biosynthesis; NAD(+) biosynthesis; iminoaspartate from L-aspartate (oxidase route): step 1/1.</text>
</comment>
<evidence type="ECO:0000256" key="11">
    <source>
        <dbReference type="ARBA" id="ARBA00030386"/>
    </source>
</evidence>
<name>A0A4V2EXC7_9MICO</name>
<keyword evidence="6" id="KW-0285">Flavoprotein</keyword>
<keyword evidence="7" id="KW-0662">Pyridine nucleotide biosynthesis</keyword>
<dbReference type="PANTHER" id="PTHR42716">
    <property type="entry name" value="L-ASPARTATE OXIDASE"/>
    <property type="match status" value="1"/>
</dbReference>